<dbReference type="EMBL" id="CAJHUC010001115">
    <property type="protein sequence ID" value="CAD7699803.1"/>
    <property type="molecule type" value="Genomic_DNA"/>
</dbReference>
<keyword evidence="2" id="KW-1185">Reference proteome</keyword>
<reference evidence="1" key="1">
    <citation type="submission" date="2020-12" db="EMBL/GenBank/DDBJ databases">
        <authorList>
            <person name="Iha C."/>
        </authorList>
    </citation>
    <scope>NUCLEOTIDE SEQUENCE</scope>
</reference>
<comment type="caution">
    <text evidence="1">The sequence shown here is derived from an EMBL/GenBank/DDBJ whole genome shotgun (WGS) entry which is preliminary data.</text>
</comment>
<dbReference type="AlphaFoldDB" id="A0A8S1IYJ0"/>
<evidence type="ECO:0000313" key="2">
    <source>
        <dbReference type="Proteomes" id="UP000708148"/>
    </source>
</evidence>
<evidence type="ECO:0000313" key="1">
    <source>
        <dbReference type="EMBL" id="CAD7699803.1"/>
    </source>
</evidence>
<sequence>MPERSPQQIAPWRESFAPPACTHPCNSIHCLLFGFTLHVHPDKMMAIFPLARKPQNFCCHGGDTSNPNYKPYVCSDIPALYAVSLVSKYNISCGFHGKNHCIWTGRLLSAWCWSTPSGQRPWPRASVATFPASSALLVMLLCGPNFRRVTTVARRVVPD</sequence>
<proteinExistence type="predicted"/>
<protein>
    <submittedName>
        <fullName evidence="1">Uncharacterized protein</fullName>
    </submittedName>
</protein>
<gene>
    <name evidence="1" type="ORF">OSTQU699_LOCUS5162</name>
</gene>
<dbReference type="Proteomes" id="UP000708148">
    <property type="component" value="Unassembled WGS sequence"/>
</dbReference>
<accession>A0A8S1IYJ0</accession>
<name>A0A8S1IYJ0_9CHLO</name>
<organism evidence="1 2">
    <name type="scientific">Ostreobium quekettii</name>
    <dbReference type="NCBI Taxonomy" id="121088"/>
    <lineage>
        <taxon>Eukaryota</taxon>
        <taxon>Viridiplantae</taxon>
        <taxon>Chlorophyta</taxon>
        <taxon>core chlorophytes</taxon>
        <taxon>Ulvophyceae</taxon>
        <taxon>TCBD clade</taxon>
        <taxon>Bryopsidales</taxon>
        <taxon>Ostreobineae</taxon>
        <taxon>Ostreobiaceae</taxon>
        <taxon>Ostreobium</taxon>
    </lineage>
</organism>